<reference evidence="1 2" key="1">
    <citation type="submission" date="2024-09" db="EMBL/GenBank/DDBJ databases">
        <authorList>
            <person name="Sun Q."/>
            <person name="Mori K."/>
        </authorList>
    </citation>
    <scope>NUCLEOTIDE SEQUENCE [LARGE SCALE GENOMIC DNA]</scope>
    <source>
        <strain evidence="1 2">KCTC 23315</strain>
    </source>
</reference>
<gene>
    <name evidence="1" type="ORF">ACFFJP_08835</name>
</gene>
<proteinExistence type="predicted"/>
<protein>
    <submittedName>
        <fullName evidence="1">Uncharacterized protein</fullName>
    </submittedName>
</protein>
<keyword evidence="2" id="KW-1185">Reference proteome</keyword>
<accession>A0ABV6BBZ1</accession>
<dbReference type="RefSeq" id="WP_377242542.1">
    <property type="nucleotide sequence ID" value="NZ_JBHLXP010000001.1"/>
</dbReference>
<dbReference type="Proteomes" id="UP001589813">
    <property type="component" value="Unassembled WGS sequence"/>
</dbReference>
<sequence length="116" mass="12437">MGLTWAISSNSVTIEENHLALKAGFYQAQIDNISLASSAVHIMPLDQLGDYTPEIAVNGIRLPGYQVGWYLLHNRKLAFVMLIGSLDEVSLVRSGDMTAVVGGNLFSGAGRFVAAN</sequence>
<evidence type="ECO:0000313" key="1">
    <source>
        <dbReference type="EMBL" id="MFC0048392.1"/>
    </source>
</evidence>
<evidence type="ECO:0000313" key="2">
    <source>
        <dbReference type="Proteomes" id="UP001589813"/>
    </source>
</evidence>
<dbReference type="EMBL" id="JBHLXP010000001">
    <property type="protein sequence ID" value="MFC0048392.1"/>
    <property type="molecule type" value="Genomic_DNA"/>
</dbReference>
<name>A0ABV6BBZ1_9GAMM</name>
<comment type="caution">
    <text evidence="1">The sequence shown here is derived from an EMBL/GenBank/DDBJ whole genome shotgun (WGS) entry which is preliminary data.</text>
</comment>
<organism evidence="1 2">
    <name type="scientific">Rheinheimera tilapiae</name>
    <dbReference type="NCBI Taxonomy" id="875043"/>
    <lineage>
        <taxon>Bacteria</taxon>
        <taxon>Pseudomonadati</taxon>
        <taxon>Pseudomonadota</taxon>
        <taxon>Gammaproteobacteria</taxon>
        <taxon>Chromatiales</taxon>
        <taxon>Chromatiaceae</taxon>
        <taxon>Rheinheimera</taxon>
    </lineage>
</organism>